<feature type="compositionally biased region" description="Basic residues" evidence="1">
    <location>
        <begin position="98"/>
        <end position="107"/>
    </location>
</feature>
<keyword evidence="4" id="KW-1185">Reference proteome</keyword>
<feature type="compositionally biased region" description="Basic and acidic residues" evidence="1">
    <location>
        <begin position="57"/>
        <end position="66"/>
    </location>
</feature>
<reference evidence="2" key="1">
    <citation type="submission" date="2009-11" db="EMBL/GenBank/DDBJ databases">
        <authorList>
            <consortium name="The Broad Institute Genome Sequencing Platform"/>
            <person name="Ward D."/>
            <person name="Feldgarden M."/>
            <person name="Earl A."/>
            <person name="Young S.K."/>
            <person name="Zeng Q."/>
            <person name="Koehrsen M."/>
            <person name="Alvarado L."/>
            <person name="Berlin A."/>
            <person name="Bochicchio J."/>
            <person name="Borenstein D."/>
            <person name="Chapman S.B."/>
            <person name="Chen Z."/>
            <person name="Engels R."/>
            <person name="Freedman E."/>
            <person name="Gellesch M."/>
            <person name="Goldberg J."/>
            <person name="Griggs A."/>
            <person name="Gujja S."/>
            <person name="Heilman E."/>
            <person name="Heiman D."/>
            <person name="Hepburn T."/>
            <person name="Howarth C."/>
            <person name="Jen D."/>
            <person name="Larson L."/>
            <person name="Lewis B."/>
            <person name="Mehta T."/>
            <person name="Park D."/>
            <person name="Pearson M."/>
            <person name="Roberts A."/>
            <person name="Saif S."/>
            <person name="Shea T."/>
            <person name="Shenoy N."/>
            <person name="Sisk P."/>
            <person name="Stolte C."/>
            <person name="Sykes S."/>
            <person name="Thomson T."/>
            <person name="Walk T."/>
            <person name="White J."/>
            <person name="Yandava C."/>
            <person name="Izard J."/>
            <person name="Baranova O.V."/>
            <person name="Blanton J.M."/>
            <person name="Tanner A.C."/>
            <person name="Dewhirst F.E."/>
            <person name="Haas B."/>
            <person name="Nusbaum C."/>
            <person name="Birren B."/>
        </authorList>
    </citation>
    <scope>NUCLEOTIDE SEQUENCE [LARGE SCALE GENOMIC DNA]</scope>
    <source>
        <strain evidence="2">1-1 BBBD Race 1</strain>
    </source>
</reference>
<reference evidence="3 4" key="3">
    <citation type="journal article" date="2017" name="G3 (Bethesda)">
        <title>Comparative analysis highlights variable genome content of wheat rusts and divergence of the mating loci.</title>
        <authorList>
            <person name="Cuomo C.A."/>
            <person name="Bakkeren G."/>
            <person name="Khalil H.B."/>
            <person name="Panwar V."/>
            <person name="Joly D."/>
            <person name="Linning R."/>
            <person name="Sakthikumar S."/>
            <person name="Song X."/>
            <person name="Adiconis X."/>
            <person name="Fan L."/>
            <person name="Goldberg J.M."/>
            <person name="Levin J.Z."/>
            <person name="Young S."/>
            <person name="Zeng Q."/>
            <person name="Anikster Y."/>
            <person name="Bruce M."/>
            <person name="Wang M."/>
            <person name="Yin C."/>
            <person name="McCallum B."/>
            <person name="Szabo L.J."/>
            <person name="Hulbert S."/>
            <person name="Chen X."/>
            <person name="Fellers J.P."/>
        </authorList>
    </citation>
    <scope>NUCLEOTIDE SEQUENCE</scope>
    <source>
        <strain evidence="4">Isolate 1-1 / race 1 (BBBD)</strain>
        <strain evidence="3">isolate 1-1 / race 1 (BBBD)</strain>
    </source>
</reference>
<organism evidence="2">
    <name type="scientific">Puccinia triticina (isolate 1-1 / race 1 (BBBD))</name>
    <name type="common">Brown leaf rust fungus</name>
    <dbReference type="NCBI Taxonomy" id="630390"/>
    <lineage>
        <taxon>Eukaryota</taxon>
        <taxon>Fungi</taxon>
        <taxon>Dikarya</taxon>
        <taxon>Basidiomycota</taxon>
        <taxon>Pucciniomycotina</taxon>
        <taxon>Pucciniomycetes</taxon>
        <taxon>Pucciniales</taxon>
        <taxon>Pucciniaceae</taxon>
        <taxon>Puccinia</taxon>
    </lineage>
</organism>
<feature type="non-terminal residue" evidence="2">
    <location>
        <position position="1"/>
    </location>
</feature>
<evidence type="ECO:0000256" key="1">
    <source>
        <dbReference type="SAM" id="MobiDB-lite"/>
    </source>
</evidence>
<proteinExistence type="predicted"/>
<reference evidence="2" key="2">
    <citation type="submission" date="2016-05" db="EMBL/GenBank/DDBJ databases">
        <title>Comparative analysis highlights variable genome content of wheat rusts and divergence of the mating loci.</title>
        <authorList>
            <person name="Cuomo C.A."/>
            <person name="Bakkeren G."/>
            <person name="Szabo L."/>
            <person name="Khalil H."/>
            <person name="Joly D."/>
            <person name="Goldberg J."/>
            <person name="Young S."/>
            <person name="Zeng Q."/>
            <person name="Fellers J."/>
        </authorList>
    </citation>
    <scope>NUCLEOTIDE SEQUENCE [LARGE SCALE GENOMIC DNA]</scope>
    <source>
        <strain evidence="2">1-1 BBBD Race 1</strain>
    </source>
</reference>
<name>A0A180FWM6_PUCT1</name>
<sequence length="118" mass="13007">FVLPTPSIARSARALKSAFQNFLHSQDYPDFGRDILMGIQFLVDRIRGGGVHEVAPRHVAGRERDGLPSGVWAGPGTCTGARPRMGGDPRGQSDGRGPGRRSRRGVRLWRKTCGTRRW</sequence>
<evidence type="ECO:0000313" key="4">
    <source>
        <dbReference type="Proteomes" id="UP000005240"/>
    </source>
</evidence>
<dbReference type="VEuPathDB" id="FungiDB:PTTG_30969"/>
<dbReference type="Proteomes" id="UP000005240">
    <property type="component" value="Unassembled WGS sequence"/>
</dbReference>
<evidence type="ECO:0000313" key="2">
    <source>
        <dbReference type="EMBL" id="OAV84897.1"/>
    </source>
</evidence>
<feature type="non-terminal residue" evidence="2">
    <location>
        <position position="118"/>
    </location>
</feature>
<accession>A0A180FWM6</accession>
<protein>
    <submittedName>
        <fullName evidence="2 3">Uncharacterized protein</fullName>
    </submittedName>
</protein>
<feature type="region of interest" description="Disordered" evidence="1">
    <location>
        <begin position="57"/>
        <end position="107"/>
    </location>
</feature>
<evidence type="ECO:0000313" key="3">
    <source>
        <dbReference type="EnsemblFungi" id="PTTG_30969-t43_1-p1"/>
    </source>
</evidence>
<reference evidence="3" key="4">
    <citation type="submission" date="2025-05" db="UniProtKB">
        <authorList>
            <consortium name="EnsemblFungi"/>
        </authorList>
    </citation>
    <scope>IDENTIFICATION</scope>
    <source>
        <strain evidence="3">isolate 1-1 / race 1 (BBBD)</strain>
    </source>
</reference>
<gene>
    <name evidence="2" type="ORF">PTTG_30969</name>
</gene>
<dbReference type="EnsemblFungi" id="PTTG_30969-t43_1">
    <property type="protein sequence ID" value="PTTG_30969-t43_1-p1"/>
    <property type="gene ID" value="PTTG_30969"/>
</dbReference>
<dbReference type="AlphaFoldDB" id="A0A180FWM6"/>
<dbReference type="EMBL" id="ADAS02009973">
    <property type="protein sequence ID" value="OAV84897.1"/>
    <property type="molecule type" value="Genomic_DNA"/>
</dbReference>